<evidence type="ECO:0000313" key="1">
    <source>
        <dbReference type="EMBL" id="KAI9386228.1"/>
    </source>
</evidence>
<evidence type="ECO:0000313" key="2">
    <source>
        <dbReference type="Proteomes" id="UP000006729"/>
    </source>
</evidence>
<organism evidence="1 2">
    <name type="scientific">Populus trichocarpa</name>
    <name type="common">Western balsam poplar</name>
    <name type="synonym">Populus balsamifera subsp. trichocarpa</name>
    <dbReference type="NCBI Taxonomy" id="3694"/>
    <lineage>
        <taxon>Eukaryota</taxon>
        <taxon>Viridiplantae</taxon>
        <taxon>Streptophyta</taxon>
        <taxon>Embryophyta</taxon>
        <taxon>Tracheophyta</taxon>
        <taxon>Spermatophyta</taxon>
        <taxon>Magnoliopsida</taxon>
        <taxon>eudicotyledons</taxon>
        <taxon>Gunneridae</taxon>
        <taxon>Pentapetalae</taxon>
        <taxon>rosids</taxon>
        <taxon>fabids</taxon>
        <taxon>Malpighiales</taxon>
        <taxon>Salicaceae</taxon>
        <taxon>Saliceae</taxon>
        <taxon>Populus</taxon>
    </lineage>
</organism>
<keyword evidence="2" id="KW-1185">Reference proteome</keyword>
<protein>
    <submittedName>
        <fullName evidence="1">Uncharacterized protein</fullName>
    </submittedName>
</protein>
<comment type="caution">
    <text evidence="1">The sequence shown here is derived from an EMBL/GenBank/DDBJ whole genome shotgun (WGS) entry which is preliminary data.</text>
</comment>
<proteinExistence type="predicted"/>
<dbReference type="Proteomes" id="UP000006729">
    <property type="component" value="Chromosome 11"/>
</dbReference>
<accession>A0ACC0SA19</accession>
<dbReference type="EMBL" id="CM009300">
    <property type="protein sequence ID" value="KAI9386228.1"/>
    <property type="molecule type" value="Genomic_DNA"/>
</dbReference>
<reference evidence="1 2" key="1">
    <citation type="journal article" date="2006" name="Science">
        <title>The genome of black cottonwood, Populus trichocarpa (Torr. &amp; Gray).</title>
        <authorList>
            <person name="Tuskan G.A."/>
            <person name="Difazio S."/>
            <person name="Jansson S."/>
            <person name="Bohlmann J."/>
            <person name="Grigoriev I."/>
            <person name="Hellsten U."/>
            <person name="Putnam N."/>
            <person name="Ralph S."/>
            <person name="Rombauts S."/>
            <person name="Salamov A."/>
            <person name="Schein J."/>
            <person name="Sterck L."/>
            <person name="Aerts A."/>
            <person name="Bhalerao R.R."/>
            <person name="Bhalerao R.P."/>
            <person name="Blaudez D."/>
            <person name="Boerjan W."/>
            <person name="Brun A."/>
            <person name="Brunner A."/>
            <person name="Busov V."/>
            <person name="Campbell M."/>
            <person name="Carlson J."/>
            <person name="Chalot M."/>
            <person name="Chapman J."/>
            <person name="Chen G.L."/>
            <person name="Cooper D."/>
            <person name="Coutinho P.M."/>
            <person name="Couturier J."/>
            <person name="Covert S."/>
            <person name="Cronk Q."/>
            <person name="Cunningham R."/>
            <person name="Davis J."/>
            <person name="Degroeve S."/>
            <person name="Dejardin A."/>
            <person name="Depamphilis C."/>
            <person name="Detter J."/>
            <person name="Dirks B."/>
            <person name="Dubchak I."/>
            <person name="Duplessis S."/>
            <person name="Ehlting J."/>
            <person name="Ellis B."/>
            <person name="Gendler K."/>
            <person name="Goodstein D."/>
            <person name="Gribskov M."/>
            <person name="Grimwood J."/>
            <person name="Groover A."/>
            <person name="Gunter L."/>
            <person name="Hamberger B."/>
            <person name="Heinze B."/>
            <person name="Helariutta Y."/>
            <person name="Henrissat B."/>
            <person name="Holligan D."/>
            <person name="Holt R."/>
            <person name="Huang W."/>
            <person name="Islam-Faridi N."/>
            <person name="Jones S."/>
            <person name="Jones-Rhoades M."/>
            <person name="Jorgensen R."/>
            <person name="Joshi C."/>
            <person name="Kangasjarvi J."/>
            <person name="Karlsson J."/>
            <person name="Kelleher C."/>
            <person name="Kirkpatrick R."/>
            <person name="Kirst M."/>
            <person name="Kohler A."/>
            <person name="Kalluri U."/>
            <person name="Larimer F."/>
            <person name="Leebens-Mack J."/>
            <person name="Leple J.C."/>
            <person name="Locascio P."/>
            <person name="Lou Y."/>
            <person name="Lucas S."/>
            <person name="Martin F."/>
            <person name="Montanini B."/>
            <person name="Napoli C."/>
            <person name="Nelson D.R."/>
            <person name="Nelson C."/>
            <person name="Nieminen K."/>
            <person name="Nilsson O."/>
            <person name="Pereda V."/>
            <person name="Peter G."/>
            <person name="Philippe R."/>
            <person name="Pilate G."/>
            <person name="Poliakov A."/>
            <person name="Razumovskaya J."/>
            <person name="Richardson P."/>
            <person name="Rinaldi C."/>
            <person name="Ritland K."/>
            <person name="Rouze P."/>
            <person name="Ryaboy D."/>
            <person name="Schmutz J."/>
            <person name="Schrader J."/>
            <person name="Segerman B."/>
            <person name="Shin H."/>
            <person name="Siddiqui A."/>
            <person name="Sterky F."/>
            <person name="Terry A."/>
            <person name="Tsai C.J."/>
            <person name="Uberbacher E."/>
            <person name="Unneberg P."/>
            <person name="Vahala J."/>
            <person name="Wall K."/>
            <person name="Wessler S."/>
            <person name="Yang G."/>
            <person name="Yin T."/>
            <person name="Douglas C."/>
            <person name="Marra M."/>
            <person name="Sandberg G."/>
            <person name="Van de Peer Y."/>
            <person name="Rokhsar D."/>
        </authorList>
    </citation>
    <scope>NUCLEOTIDE SEQUENCE [LARGE SCALE GENOMIC DNA]</scope>
    <source>
        <strain evidence="2">cv. Nisqually</strain>
    </source>
</reference>
<sequence length="34" mass="4175">MMFWVGWLSALITQFYHRLHSRSLEFLESRTCEV</sequence>
<name>A0ACC0SA19_POPTR</name>
<gene>
    <name evidence="1" type="ORF">POPTR_011G167566v4</name>
</gene>